<dbReference type="EnsemblPlants" id="Pp3c20_15040V3.1">
    <property type="protein sequence ID" value="PAC:32947277.CDS.1"/>
    <property type="gene ID" value="Pp3c20_15040"/>
</dbReference>
<dbReference type="EMBL" id="ABEU02000020">
    <property type="protein sequence ID" value="PNR33194.1"/>
    <property type="molecule type" value="Genomic_DNA"/>
</dbReference>
<reference evidence="2 4" key="1">
    <citation type="journal article" date="2008" name="Science">
        <title>The Physcomitrella genome reveals evolutionary insights into the conquest of land by plants.</title>
        <authorList>
            <person name="Rensing S."/>
            <person name="Lang D."/>
            <person name="Zimmer A."/>
            <person name="Terry A."/>
            <person name="Salamov A."/>
            <person name="Shapiro H."/>
            <person name="Nishiyama T."/>
            <person name="Perroud P.-F."/>
            <person name="Lindquist E."/>
            <person name="Kamisugi Y."/>
            <person name="Tanahashi T."/>
            <person name="Sakakibara K."/>
            <person name="Fujita T."/>
            <person name="Oishi K."/>
            <person name="Shin-I T."/>
            <person name="Kuroki Y."/>
            <person name="Toyoda A."/>
            <person name="Suzuki Y."/>
            <person name="Hashimoto A."/>
            <person name="Yamaguchi K."/>
            <person name="Sugano A."/>
            <person name="Kohara Y."/>
            <person name="Fujiyama A."/>
            <person name="Anterola A."/>
            <person name="Aoki S."/>
            <person name="Ashton N."/>
            <person name="Barbazuk W.B."/>
            <person name="Barker E."/>
            <person name="Bennetzen J."/>
            <person name="Bezanilla M."/>
            <person name="Blankenship R."/>
            <person name="Cho S.H."/>
            <person name="Dutcher S."/>
            <person name="Estelle M."/>
            <person name="Fawcett J.A."/>
            <person name="Gundlach H."/>
            <person name="Hanada K."/>
            <person name="Heyl A."/>
            <person name="Hicks K.A."/>
            <person name="Hugh J."/>
            <person name="Lohr M."/>
            <person name="Mayer K."/>
            <person name="Melkozernov A."/>
            <person name="Murata T."/>
            <person name="Nelson D."/>
            <person name="Pils B."/>
            <person name="Prigge M."/>
            <person name="Reiss B."/>
            <person name="Renner T."/>
            <person name="Rombauts S."/>
            <person name="Rushton P."/>
            <person name="Sanderfoot A."/>
            <person name="Schween G."/>
            <person name="Shiu S.-H."/>
            <person name="Stueber K."/>
            <person name="Theodoulou F.L."/>
            <person name="Tu H."/>
            <person name="Van de Peer Y."/>
            <person name="Verrier P.J."/>
            <person name="Waters E."/>
            <person name="Wood A."/>
            <person name="Yang L."/>
            <person name="Cove D."/>
            <person name="Cuming A."/>
            <person name="Hasebe M."/>
            <person name="Lucas S."/>
            <person name="Mishler D.B."/>
            <person name="Reski R."/>
            <person name="Grigoriev I."/>
            <person name="Quatrano R.S."/>
            <person name="Boore J.L."/>
        </authorList>
    </citation>
    <scope>NUCLEOTIDE SEQUENCE [LARGE SCALE GENOMIC DNA]</scope>
    <source>
        <strain evidence="3 4">cv. Gransden 2004</strain>
    </source>
</reference>
<reference evidence="2 4" key="2">
    <citation type="journal article" date="2018" name="Plant J.">
        <title>The Physcomitrella patens chromosome-scale assembly reveals moss genome structure and evolution.</title>
        <authorList>
            <person name="Lang D."/>
            <person name="Ullrich K.K."/>
            <person name="Murat F."/>
            <person name="Fuchs J."/>
            <person name="Jenkins J."/>
            <person name="Haas F.B."/>
            <person name="Piednoel M."/>
            <person name="Gundlach H."/>
            <person name="Van Bel M."/>
            <person name="Meyberg R."/>
            <person name="Vives C."/>
            <person name="Morata J."/>
            <person name="Symeonidi A."/>
            <person name="Hiss M."/>
            <person name="Muchero W."/>
            <person name="Kamisugi Y."/>
            <person name="Saleh O."/>
            <person name="Blanc G."/>
            <person name="Decker E.L."/>
            <person name="van Gessel N."/>
            <person name="Grimwood J."/>
            <person name="Hayes R.D."/>
            <person name="Graham S.W."/>
            <person name="Gunter L.E."/>
            <person name="McDaniel S.F."/>
            <person name="Hoernstein S.N.W."/>
            <person name="Larsson A."/>
            <person name="Li F.W."/>
            <person name="Perroud P.F."/>
            <person name="Phillips J."/>
            <person name="Ranjan P."/>
            <person name="Rokshar D.S."/>
            <person name="Rothfels C.J."/>
            <person name="Schneider L."/>
            <person name="Shu S."/>
            <person name="Stevenson D.W."/>
            <person name="Thummler F."/>
            <person name="Tillich M."/>
            <person name="Villarreal Aguilar J.C."/>
            <person name="Widiez T."/>
            <person name="Wong G.K."/>
            <person name="Wymore A."/>
            <person name="Zhang Y."/>
            <person name="Zimmer A.D."/>
            <person name="Quatrano R.S."/>
            <person name="Mayer K.F.X."/>
            <person name="Goodstein D."/>
            <person name="Casacuberta J.M."/>
            <person name="Vandepoele K."/>
            <person name="Reski R."/>
            <person name="Cuming A.C."/>
            <person name="Tuskan G.A."/>
            <person name="Maumus F."/>
            <person name="Salse J."/>
            <person name="Schmutz J."/>
            <person name="Rensing S.A."/>
        </authorList>
    </citation>
    <scope>NUCLEOTIDE SEQUENCE [LARGE SCALE GENOMIC DNA]</scope>
    <source>
        <strain evidence="3 4">cv. Gransden 2004</strain>
    </source>
</reference>
<dbReference type="AlphaFoldDB" id="A0A2K1IV89"/>
<gene>
    <name evidence="2" type="ORF">PHYPA_025137</name>
</gene>
<dbReference type="EnsemblPlants" id="Pp3c20_15040V3.2">
    <property type="protein sequence ID" value="PAC:32947278.CDS.1"/>
    <property type="gene ID" value="Pp3c20_15040"/>
</dbReference>
<evidence type="ECO:0000313" key="2">
    <source>
        <dbReference type="EMBL" id="PNR33194.1"/>
    </source>
</evidence>
<dbReference type="Proteomes" id="UP000006727">
    <property type="component" value="Chromosome 20"/>
</dbReference>
<feature type="compositionally biased region" description="Polar residues" evidence="1">
    <location>
        <begin position="99"/>
        <end position="113"/>
    </location>
</feature>
<protein>
    <submittedName>
        <fullName evidence="2 3">Uncharacterized protein</fullName>
    </submittedName>
</protein>
<feature type="region of interest" description="Disordered" evidence="1">
    <location>
        <begin position="99"/>
        <end position="160"/>
    </location>
</feature>
<feature type="compositionally biased region" description="Basic residues" evidence="1">
    <location>
        <begin position="124"/>
        <end position="140"/>
    </location>
</feature>
<evidence type="ECO:0000256" key="1">
    <source>
        <dbReference type="SAM" id="MobiDB-lite"/>
    </source>
</evidence>
<reference evidence="3" key="3">
    <citation type="submission" date="2020-12" db="UniProtKB">
        <authorList>
            <consortium name="EnsemblPlants"/>
        </authorList>
    </citation>
    <scope>IDENTIFICATION</scope>
</reference>
<sequence length="257" mass="29524">MTRLSSIKTLNLEHEHLKMAQRWLDKLTTVMEKEKEEVRQCNNSRWSFHTRLSDKFTSSFRDITAVAAFRYNIAGLLGAPELTTKSTCEGSRNNQEISVDTWFSPSSKSSTKVNARENTDNRRPQHHAQPSHHVAFHHNGHYSSTSSQPNHYHFPAGMYQNGVPQHVDHRTWPLDPPQFINTPTHYAGHNPGHDATPDFIRWKHMQLHHGSNSFSICTGRKKFPRAVVCVTSLYQKTTSNLRPNHVRSYQCLTETSV</sequence>
<evidence type="ECO:0000313" key="3">
    <source>
        <dbReference type="EnsemblPlants" id="PAC:32947277.CDS.1"/>
    </source>
</evidence>
<proteinExistence type="predicted"/>
<feature type="compositionally biased region" description="Polar residues" evidence="1">
    <location>
        <begin position="141"/>
        <end position="150"/>
    </location>
</feature>
<dbReference type="PaxDb" id="3218-PP1S44_2V6.1"/>
<dbReference type="Gramene" id="Pp3c20_15040V3.2">
    <property type="protein sequence ID" value="PAC:32947278.CDS.1"/>
    <property type="gene ID" value="Pp3c20_15040"/>
</dbReference>
<dbReference type="InParanoid" id="A0A2K1IV89"/>
<accession>A0A2K1IV89</accession>
<evidence type="ECO:0000313" key="4">
    <source>
        <dbReference type="Proteomes" id="UP000006727"/>
    </source>
</evidence>
<name>A0A2K1IV89_PHYPA</name>
<keyword evidence="4" id="KW-1185">Reference proteome</keyword>
<dbReference type="Gramene" id="Pp3c20_15040V3.1">
    <property type="protein sequence ID" value="PAC:32947277.CDS.1"/>
    <property type="gene ID" value="Pp3c20_15040"/>
</dbReference>
<feature type="compositionally biased region" description="Basic and acidic residues" evidence="1">
    <location>
        <begin position="114"/>
        <end position="123"/>
    </location>
</feature>
<organism evidence="2">
    <name type="scientific">Physcomitrium patens</name>
    <name type="common">Spreading-leaved earth moss</name>
    <name type="synonym">Physcomitrella patens</name>
    <dbReference type="NCBI Taxonomy" id="3218"/>
    <lineage>
        <taxon>Eukaryota</taxon>
        <taxon>Viridiplantae</taxon>
        <taxon>Streptophyta</taxon>
        <taxon>Embryophyta</taxon>
        <taxon>Bryophyta</taxon>
        <taxon>Bryophytina</taxon>
        <taxon>Bryopsida</taxon>
        <taxon>Funariidae</taxon>
        <taxon>Funariales</taxon>
        <taxon>Funariaceae</taxon>
        <taxon>Physcomitrium</taxon>
    </lineage>
</organism>